<accession>A0AAV7UE07</accession>
<reference evidence="1" key="1">
    <citation type="journal article" date="2022" name="bioRxiv">
        <title>Sequencing and chromosome-scale assembly of the giantPleurodeles waltlgenome.</title>
        <authorList>
            <person name="Brown T."/>
            <person name="Elewa A."/>
            <person name="Iarovenko S."/>
            <person name="Subramanian E."/>
            <person name="Araus A.J."/>
            <person name="Petzold A."/>
            <person name="Susuki M."/>
            <person name="Suzuki K.-i.T."/>
            <person name="Hayashi T."/>
            <person name="Toyoda A."/>
            <person name="Oliveira C."/>
            <person name="Osipova E."/>
            <person name="Leigh N.D."/>
            <person name="Simon A."/>
            <person name="Yun M.H."/>
        </authorList>
    </citation>
    <scope>NUCLEOTIDE SEQUENCE</scope>
    <source>
        <strain evidence="1">20211129_DDA</strain>
        <tissue evidence="1">Liver</tissue>
    </source>
</reference>
<dbReference type="EMBL" id="JANPWB010000005">
    <property type="protein sequence ID" value="KAJ1186916.1"/>
    <property type="molecule type" value="Genomic_DNA"/>
</dbReference>
<organism evidence="1 2">
    <name type="scientific">Pleurodeles waltl</name>
    <name type="common">Iberian ribbed newt</name>
    <dbReference type="NCBI Taxonomy" id="8319"/>
    <lineage>
        <taxon>Eukaryota</taxon>
        <taxon>Metazoa</taxon>
        <taxon>Chordata</taxon>
        <taxon>Craniata</taxon>
        <taxon>Vertebrata</taxon>
        <taxon>Euteleostomi</taxon>
        <taxon>Amphibia</taxon>
        <taxon>Batrachia</taxon>
        <taxon>Caudata</taxon>
        <taxon>Salamandroidea</taxon>
        <taxon>Salamandridae</taxon>
        <taxon>Pleurodelinae</taxon>
        <taxon>Pleurodeles</taxon>
    </lineage>
</organism>
<dbReference type="AlphaFoldDB" id="A0AAV7UE07"/>
<protein>
    <submittedName>
        <fullName evidence="1">Uncharacterized protein</fullName>
    </submittedName>
</protein>
<keyword evidence="2" id="KW-1185">Reference proteome</keyword>
<dbReference type="Proteomes" id="UP001066276">
    <property type="component" value="Chromosome 3_1"/>
</dbReference>
<name>A0AAV7UE07_PLEWA</name>
<evidence type="ECO:0000313" key="2">
    <source>
        <dbReference type="Proteomes" id="UP001066276"/>
    </source>
</evidence>
<evidence type="ECO:0000313" key="1">
    <source>
        <dbReference type="EMBL" id="KAJ1186916.1"/>
    </source>
</evidence>
<proteinExistence type="predicted"/>
<comment type="caution">
    <text evidence="1">The sequence shown here is derived from an EMBL/GenBank/DDBJ whole genome shotgun (WGS) entry which is preliminary data.</text>
</comment>
<sequence length="122" mass="14133">MASHSIRSDIASFHNKVTNLNHRLTHVEGQLTVLPERDLEIQFLCAKLMDLEDRRQSSNVHFFGIPERKEGTDVRDYLRELLPELTDLAFSQHWSSNGPTELVPSMKQFLESLPRHRMLPPS</sequence>
<gene>
    <name evidence="1" type="ORF">NDU88_003696</name>
</gene>